<keyword evidence="2" id="KW-0479">Metal-binding</keyword>
<evidence type="ECO:0000256" key="4">
    <source>
        <dbReference type="ARBA" id="ARBA00023014"/>
    </source>
</evidence>
<feature type="domain" description="Rieske" evidence="6">
    <location>
        <begin position="430"/>
        <end position="521"/>
    </location>
</feature>
<keyword evidence="8" id="KW-1185">Reference proteome</keyword>
<dbReference type="InterPro" id="IPR006076">
    <property type="entry name" value="FAD-dep_OxRdtase"/>
</dbReference>
<evidence type="ECO:0000313" key="8">
    <source>
        <dbReference type="Proteomes" id="UP000192678"/>
    </source>
</evidence>
<keyword evidence="4" id="KW-0411">Iron-sulfur</keyword>
<dbReference type="InterPro" id="IPR017941">
    <property type="entry name" value="Rieske_2Fe-2S"/>
</dbReference>
<dbReference type="GO" id="GO:0051537">
    <property type="term" value="F:2 iron, 2 sulfur cluster binding"/>
    <property type="evidence" value="ECO:0007669"/>
    <property type="project" value="UniProtKB-KW"/>
</dbReference>
<dbReference type="Pfam" id="PF01266">
    <property type="entry name" value="DAO"/>
    <property type="match status" value="1"/>
</dbReference>
<dbReference type="PRINTS" id="PR00162">
    <property type="entry name" value="RIESKE"/>
</dbReference>
<reference evidence="7 8" key="1">
    <citation type="submission" date="2017-04" db="EMBL/GenBank/DDBJ databases">
        <authorList>
            <person name="Afonso C.L."/>
            <person name="Miller P.J."/>
            <person name="Scott M.A."/>
            <person name="Spackman E."/>
            <person name="Goraichik I."/>
            <person name="Dimitrov K.M."/>
            <person name="Suarez D.L."/>
            <person name="Swayne D.E."/>
        </authorList>
    </citation>
    <scope>NUCLEOTIDE SEQUENCE [LARGE SCALE GENOMIC DNA]</scope>
    <source>
        <strain evidence="7 8">DSM 19625</strain>
    </source>
</reference>
<evidence type="ECO:0000256" key="3">
    <source>
        <dbReference type="ARBA" id="ARBA00023004"/>
    </source>
</evidence>
<dbReference type="InterPro" id="IPR036188">
    <property type="entry name" value="FAD/NAD-bd_sf"/>
</dbReference>
<dbReference type="AlphaFoldDB" id="A0A1W2A852"/>
<dbReference type="GO" id="GO:0016020">
    <property type="term" value="C:membrane"/>
    <property type="evidence" value="ECO:0007669"/>
    <property type="project" value="InterPro"/>
</dbReference>
<dbReference type="SUPFAM" id="SSF51905">
    <property type="entry name" value="FAD/NAD(P)-binding domain"/>
    <property type="match status" value="1"/>
</dbReference>
<evidence type="ECO:0000256" key="5">
    <source>
        <dbReference type="ARBA" id="ARBA00023157"/>
    </source>
</evidence>
<dbReference type="RefSeq" id="WP_084286876.1">
    <property type="nucleotide sequence ID" value="NZ_FWYB01000001.1"/>
</dbReference>
<dbReference type="STRING" id="475255.SAMN04488101_101290"/>
<accession>A0A1W2A852</accession>
<proteinExistence type="predicted"/>
<keyword evidence="3" id="KW-0408">Iron</keyword>
<dbReference type="PANTHER" id="PTHR13847:SF274">
    <property type="entry name" value="RIESKE 2FE-2S IRON-SULFUR PROTEIN YHFW-RELATED"/>
    <property type="match status" value="1"/>
</dbReference>
<dbReference type="GO" id="GO:0005737">
    <property type="term" value="C:cytoplasm"/>
    <property type="evidence" value="ECO:0007669"/>
    <property type="project" value="TreeGrafter"/>
</dbReference>
<dbReference type="InterPro" id="IPR036922">
    <property type="entry name" value="Rieske_2Fe-2S_sf"/>
</dbReference>
<gene>
    <name evidence="7" type="ORF">SAMN04488101_101290</name>
</gene>
<dbReference type="PANTHER" id="PTHR13847">
    <property type="entry name" value="SARCOSINE DEHYDROGENASE-RELATED"/>
    <property type="match status" value="1"/>
</dbReference>
<keyword evidence="1" id="KW-0001">2Fe-2S</keyword>
<dbReference type="EMBL" id="FWYB01000001">
    <property type="protein sequence ID" value="SMC56652.1"/>
    <property type="molecule type" value="Genomic_DNA"/>
</dbReference>
<dbReference type="PROSITE" id="PS51296">
    <property type="entry name" value="RIESKE"/>
    <property type="match status" value="1"/>
</dbReference>
<protein>
    <submittedName>
        <fullName evidence="7">Rieske [2Fe-2S] domain-containing protein</fullName>
    </submittedName>
</protein>
<evidence type="ECO:0000256" key="1">
    <source>
        <dbReference type="ARBA" id="ARBA00022714"/>
    </source>
</evidence>
<dbReference type="Gene3D" id="3.50.50.60">
    <property type="entry name" value="FAD/NAD(P)-binding domain"/>
    <property type="match status" value="1"/>
</dbReference>
<dbReference type="Proteomes" id="UP000192678">
    <property type="component" value="Unassembled WGS sequence"/>
</dbReference>
<dbReference type="OrthoDB" id="9767869at2"/>
<keyword evidence="5" id="KW-1015">Disulfide bond</keyword>
<evidence type="ECO:0000256" key="2">
    <source>
        <dbReference type="ARBA" id="ARBA00022723"/>
    </source>
</evidence>
<dbReference type="Gene3D" id="3.30.9.10">
    <property type="entry name" value="D-Amino Acid Oxidase, subunit A, domain 2"/>
    <property type="match status" value="1"/>
</dbReference>
<sequence>MENSKQNASLRDSCSVSPWQNFVVDSSEKLIVAEVDLDKMYDCLIIGAGITGITTALLLQRSGQACIIAEAQQPGFGTTGGTSAHLNTFFDATYAEVESDFGRDSATLLAQAGKEALSIIKGFVKDLSIDCDLESKSAWLYAENEKESKQLKEILEASKRAGVEVEADDKNIVPVPFDSVIRYDQQGQFHPLKYIHGLLAEFIALGGLLLENARIRENIIEDGIHTAISNDLTIKAKNLVYATHIPPGVNLMSFRNAPYRSYVLGLKLKDENYPDGLAYDLQEPYHYFRTHIIDGQKYLIVGGEDHKTGHEDPERAFQNLKEYASQYYEVESVAYQWSAQYYVPVDGLPYIGQLPGVADGIYVATGFNGNGMMYGTLSGKIISDLVLGKENEYTSLFSPSRLKPVAGFTDFVKETADVVWHFFSDRFSSEELQELNDLKPGEGKLAKFEGRQLAIYKDDCGKVTALNPICTHAGCTVQFNAAEQSWDCPCHGGRYDVSGKVLNAPPTKGLDAVLISYDVRP</sequence>
<name>A0A1W2A852_9SPHI</name>
<organism evidence="7 8">
    <name type="scientific">Pedobacter nyackensis</name>
    <dbReference type="NCBI Taxonomy" id="475255"/>
    <lineage>
        <taxon>Bacteria</taxon>
        <taxon>Pseudomonadati</taxon>
        <taxon>Bacteroidota</taxon>
        <taxon>Sphingobacteriia</taxon>
        <taxon>Sphingobacteriales</taxon>
        <taxon>Sphingobacteriaceae</taxon>
        <taxon>Pedobacter</taxon>
    </lineage>
</organism>
<dbReference type="GO" id="GO:0046872">
    <property type="term" value="F:metal ion binding"/>
    <property type="evidence" value="ECO:0007669"/>
    <property type="project" value="UniProtKB-KW"/>
</dbReference>
<dbReference type="SUPFAM" id="SSF50022">
    <property type="entry name" value="ISP domain"/>
    <property type="match status" value="1"/>
</dbReference>
<dbReference type="InterPro" id="IPR005805">
    <property type="entry name" value="Rieske_Fe-S_prot_C"/>
</dbReference>
<evidence type="ECO:0000259" key="6">
    <source>
        <dbReference type="PROSITE" id="PS51296"/>
    </source>
</evidence>
<dbReference type="Gene3D" id="2.102.10.10">
    <property type="entry name" value="Rieske [2Fe-2S] iron-sulphur domain"/>
    <property type="match status" value="1"/>
</dbReference>
<dbReference type="Pfam" id="PF00355">
    <property type="entry name" value="Rieske"/>
    <property type="match status" value="1"/>
</dbReference>
<evidence type="ECO:0000313" key="7">
    <source>
        <dbReference type="EMBL" id="SMC56652.1"/>
    </source>
</evidence>